<name>A0ABD5U8N0_9EURY</name>
<sequence length="203" mass="22574">MDEKTAKLRDIFIDATGSDTVTESQEEGPGSLVDDGDDRRVTERVGELVSRMRDRYEFESGLGDADLKRVVFGFYEGADDDEIAAELDADADAETVFRARMDLHLVGEADRDAPFEFDDLRSLVAEGADDEACAANLDADAETVARYRRVVEATAEATRANHRFRDEFEELLTDAELSSRLDVDAHHDGLRDATEDIETNVSF</sequence>
<evidence type="ECO:0000256" key="1">
    <source>
        <dbReference type="SAM" id="MobiDB-lite"/>
    </source>
</evidence>
<dbReference type="Proteomes" id="UP001596408">
    <property type="component" value="Unassembled WGS sequence"/>
</dbReference>
<dbReference type="AlphaFoldDB" id="A0ABD5U8N0"/>
<evidence type="ECO:0000313" key="3">
    <source>
        <dbReference type="Proteomes" id="UP001596408"/>
    </source>
</evidence>
<feature type="region of interest" description="Disordered" evidence="1">
    <location>
        <begin position="17"/>
        <end position="38"/>
    </location>
</feature>
<accession>A0ABD5U8N0</accession>
<dbReference type="EMBL" id="JBHSXH010000015">
    <property type="protein sequence ID" value="MFC6826892.1"/>
    <property type="molecule type" value="Genomic_DNA"/>
</dbReference>
<organism evidence="2 3">
    <name type="scientific">Halopelagius fulvigenes</name>
    <dbReference type="NCBI Taxonomy" id="1198324"/>
    <lineage>
        <taxon>Archaea</taxon>
        <taxon>Methanobacteriati</taxon>
        <taxon>Methanobacteriota</taxon>
        <taxon>Stenosarchaea group</taxon>
        <taxon>Halobacteria</taxon>
        <taxon>Halobacteriales</taxon>
        <taxon>Haloferacaceae</taxon>
    </lineage>
</organism>
<dbReference type="RefSeq" id="WP_379699059.1">
    <property type="nucleotide sequence ID" value="NZ_JBHSXH010000015.1"/>
</dbReference>
<reference evidence="2 3" key="1">
    <citation type="journal article" date="2019" name="Int. J. Syst. Evol. Microbiol.">
        <title>The Global Catalogue of Microorganisms (GCM) 10K type strain sequencing project: providing services to taxonomists for standard genome sequencing and annotation.</title>
        <authorList>
            <consortium name="The Broad Institute Genomics Platform"/>
            <consortium name="The Broad Institute Genome Sequencing Center for Infectious Disease"/>
            <person name="Wu L."/>
            <person name="Ma J."/>
        </authorList>
    </citation>
    <scope>NUCLEOTIDE SEQUENCE [LARGE SCALE GENOMIC DNA]</scope>
    <source>
        <strain evidence="2 3">YIM 94188</strain>
    </source>
</reference>
<proteinExistence type="predicted"/>
<protein>
    <submittedName>
        <fullName evidence="2">Conditioned medium-induced protein 4</fullName>
    </submittedName>
</protein>
<gene>
    <name evidence="2" type="ORF">ACFQEV_18110</name>
</gene>
<keyword evidence="3" id="KW-1185">Reference proteome</keyword>
<comment type="caution">
    <text evidence="2">The sequence shown here is derived from an EMBL/GenBank/DDBJ whole genome shotgun (WGS) entry which is preliminary data.</text>
</comment>
<evidence type="ECO:0000313" key="2">
    <source>
        <dbReference type="EMBL" id="MFC6826892.1"/>
    </source>
</evidence>